<dbReference type="GO" id="GO:0000160">
    <property type="term" value="P:phosphorelay signal transduction system"/>
    <property type="evidence" value="ECO:0007669"/>
    <property type="project" value="InterPro"/>
</dbReference>
<evidence type="ECO:0000313" key="3">
    <source>
        <dbReference type="EMBL" id="SIQ36583.1"/>
    </source>
</evidence>
<name>A0A8G2FDA5_ACIRU</name>
<accession>A0A8G2FDA5</accession>
<gene>
    <name evidence="3" type="ORF">SAMN05421828_1042</name>
</gene>
<keyword evidence="4" id="KW-1185">Reference proteome</keyword>
<dbReference type="Proteomes" id="UP000186308">
    <property type="component" value="Unassembled WGS sequence"/>
</dbReference>
<dbReference type="PROSITE" id="PS50110">
    <property type="entry name" value="RESPONSE_REGULATORY"/>
    <property type="match status" value="1"/>
</dbReference>
<keyword evidence="1" id="KW-0597">Phosphoprotein</keyword>
<reference evidence="3 4" key="1">
    <citation type="submission" date="2017-01" db="EMBL/GenBank/DDBJ databases">
        <authorList>
            <person name="Varghese N."/>
            <person name="Submissions S."/>
        </authorList>
    </citation>
    <scope>NUCLEOTIDE SEQUENCE [LARGE SCALE GENOMIC DNA]</scope>
    <source>
        <strain evidence="3 4">ATCC 35905</strain>
    </source>
</reference>
<dbReference type="SUPFAM" id="SSF52172">
    <property type="entry name" value="CheY-like"/>
    <property type="match status" value="1"/>
</dbReference>
<evidence type="ECO:0000259" key="2">
    <source>
        <dbReference type="PROSITE" id="PS50110"/>
    </source>
</evidence>
<proteinExistence type="predicted"/>
<comment type="caution">
    <text evidence="3">The sequence shown here is derived from an EMBL/GenBank/DDBJ whole genome shotgun (WGS) entry which is preliminary data.</text>
</comment>
<dbReference type="InterPro" id="IPR011006">
    <property type="entry name" value="CheY-like_superfamily"/>
</dbReference>
<dbReference type="AlphaFoldDB" id="A0A8G2FDA5"/>
<evidence type="ECO:0000256" key="1">
    <source>
        <dbReference type="PROSITE-ProRule" id="PRU00169"/>
    </source>
</evidence>
<sequence>MNPRLPGKRVMIVDDEPMVAMLLESALSDEDCIIIGPFDGVGSATEAAHGESLDFALLDVNVADGKIYPIAQVLESRGIPFLLLSGFGDGDVPAGHEHWPMAGKPFSIEPMIERICTALGVAC</sequence>
<organism evidence="3 4">
    <name type="scientific">Acidiphilium rubrum</name>
    <dbReference type="NCBI Taxonomy" id="526"/>
    <lineage>
        <taxon>Bacteria</taxon>
        <taxon>Pseudomonadati</taxon>
        <taxon>Pseudomonadota</taxon>
        <taxon>Alphaproteobacteria</taxon>
        <taxon>Acetobacterales</taxon>
        <taxon>Acidocellaceae</taxon>
        <taxon>Acidiphilium</taxon>
    </lineage>
</organism>
<dbReference type="Gene3D" id="3.40.50.2300">
    <property type="match status" value="1"/>
</dbReference>
<feature type="domain" description="Response regulatory" evidence="2">
    <location>
        <begin position="9"/>
        <end position="119"/>
    </location>
</feature>
<feature type="modified residue" description="4-aspartylphosphate" evidence="1">
    <location>
        <position position="59"/>
    </location>
</feature>
<dbReference type="EMBL" id="FTNE01000004">
    <property type="protein sequence ID" value="SIQ36583.1"/>
    <property type="molecule type" value="Genomic_DNA"/>
</dbReference>
<protein>
    <submittedName>
        <fullName evidence="3">Response regulator receiver domain-containing protein</fullName>
    </submittedName>
</protein>
<dbReference type="InterPro" id="IPR001789">
    <property type="entry name" value="Sig_transdc_resp-reg_receiver"/>
</dbReference>
<evidence type="ECO:0000313" key="4">
    <source>
        <dbReference type="Proteomes" id="UP000186308"/>
    </source>
</evidence>